<accession>A0A0F9CNR8</accession>
<comment type="caution">
    <text evidence="1">The sequence shown here is derived from an EMBL/GenBank/DDBJ whole genome shotgun (WGS) entry which is preliminary data.</text>
</comment>
<reference evidence="1" key="1">
    <citation type="journal article" date="2015" name="Nature">
        <title>Complex archaea that bridge the gap between prokaryotes and eukaryotes.</title>
        <authorList>
            <person name="Spang A."/>
            <person name="Saw J.H."/>
            <person name="Jorgensen S.L."/>
            <person name="Zaremba-Niedzwiedzka K."/>
            <person name="Martijn J."/>
            <person name="Lind A.E."/>
            <person name="van Eijk R."/>
            <person name="Schleper C."/>
            <person name="Guy L."/>
            <person name="Ettema T.J."/>
        </authorList>
    </citation>
    <scope>NUCLEOTIDE SEQUENCE</scope>
</reference>
<organism evidence="1">
    <name type="scientific">marine sediment metagenome</name>
    <dbReference type="NCBI Taxonomy" id="412755"/>
    <lineage>
        <taxon>unclassified sequences</taxon>
        <taxon>metagenomes</taxon>
        <taxon>ecological metagenomes</taxon>
    </lineage>
</organism>
<dbReference type="EMBL" id="LAZR01032468">
    <property type="protein sequence ID" value="KKL50794.1"/>
    <property type="molecule type" value="Genomic_DNA"/>
</dbReference>
<protein>
    <submittedName>
        <fullName evidence="1">Uncharacterized protein</fullName>
    </submittedName>
</protein>
<feature type="non-terminal residue" evidence="1">
    <location>
        <position position="1"/>
    </location>
</feature>
<evidence type="ECO:0000313" key="1">
    <source>
        <dbReference type="EMBL" id="KKL50794.1"/>
    </source>
</evidence>
<gene>
    <name evidence="1" type="ORF">LCGC14_2301910</name>
</gene>
<sequence length="101" mass="11617">LDASDYARIQNELYQVDGWGKNRRERFLTGTQQVEVMKLGLKGWKNFKYEDGTDVAWEEPSKGKNAQEVDNIMMNNINRIPPEARAELVDIIRGESTVSQD</sequence>
<proteinExistence type="predicted"/>
<name>A0A0F9CNR8_9ZZZZ</name>
<dbReference type="AlphaFoldDB" id="A0A0F9CNR8"/>